<dbReference type="AlphaFoldDB" id="A0A084SV43"/>
<evidence type="ECO:0000313" key="4">
    <source>
        <dbReference type="Proteomes" id="UP000028547"/>
    </source>
</evidence>
<dbReference type="Proteomes" id="UP000028547">
    <property type="component" value="Unassembled WGS sequence"/>
</dbReference>
<reference evidence="3 4" key="1">
    <citation type="submission" date="2014-07" db="EMBL/GenBank/DDBJ databases">
        <title>Draft Genome Sequence of Gephyronic Acid Producer, Cystobacter violaceus Strain Cb vi76.</title>
        <authorList>
            <person name="Stevens D.C."/>
            <person name="Young J."/>
            <person name="Carmichael R."/>
            <person name="Tan J."/>
            <person name="Taylor R.E."/>
        </authorList>
    </citation>
    <scope>NUCLEOTIDE SEQUENCE [LARGE SCALE GENOMIC DNA]</scope>
    <source>
        <strain evidence="3 4">Cb vi76</strain>
    </source>
</reference>
<dbReference type="EMBL" id="JPMI01000098">
    <property type="protein sequence ID" value="KFA92328.1"/>
    <property type="molecule type" value="Genomic_DNA"/>
</dbReference>
<evidence type="ECO:0000313" key="3">
    <source>
        <dbReference type="EMBL" id="KFA92328.1"/>
    </source>
</evidence>
<comment type="caution">
    <text evidence="3">The sequence shown here is derived from an EMBL/GenBank/DDBJ whole genome shotgun (WGS) entry which is preliminary data.</text>
</comment>
<accession>A0A084SV43</accession>
<feature type="transmembrane region" description="Helical" evidence="1">
    <location>
        <begin position="185"/>
        <end position="209"/>
    </location>
</feature>
<feature type="transmembrane region" description="Helical" evidence="1">
    <location>
        <begin position="339"/>
        <end position="357"/>
    </location>
</feature>
<feature type="transmembrane region" description="Helical" evidence="1">
    <location>
        <begin position="247"/>
        <end position="267"/>
    </location>
</feature>
<proteinExistence type="predicted"/>
<dbReference type="Pfam" id="PF13795">
    <property type="entry name" value="HupE_UreJ_2"/>
    <property type="match status" value="1"/>
</dbReference>
<dbReference type="InterPro" id="IPR032809">
    <property type="entry name" value="Put_HupE_UreJ"/>
</dbReference>
<keyword evidence="1" id="KW-0812">Transmembrane</keyword>
<gene>
    <name evidence="3" type="ORF">Q664_16110</name>
</gene>
<evidence type="ECO:0000256" key="2">
    <source>
        <dbReference type="SAM" id="SignalP"/>
    </source>
</evidence>
<keyword evidence="2" id="KW-0732">Signal</keyword>
<sequence length="365" mass="38775">MRRTARLALSLVLLVVAGSASAHDADILYAQLWRPVAGGPEVHERITLTAGSLALLIPADADGDGVLTQADLDARAPALAVGIWDAMPLSAGGQPCTRGATTARLRVSYVELGATFQCAPGELRQRFSLLSVLPSNYKVVLGSYIQGEQGQRFADASQPTLVVSESGVSGPGQPERERVSGLLDWVGLGLVHIFGGIDHLAFLLALLLVGGGFRRVLLLVTAFTLAHSLTLGATALGFILLDDARTRWVEAAIALSIIWVALENLVLREHRHRALLTFLFGLIHGFGFASVLGSYGLGDSVVTGLFGFNLGVELGQAAVVALLFPLVRLVQRRPGVHQRTVRALSLLILAAGGYWFMERAWGPIG</sequence>
<evidence type="ECO:0000256" key="1">
    <source>
        <dbReference type="SAM" id="Phobius"/>
    </source>
</evidence>
<feature type="signal peptide" evidence="2">
    <location>
        <begin position="1"/>
        <end position="22"/>
    </location>
</feature>
<protein>
    <recommendedName>
        <fullName evidence="5">HupE/UreJ family protein</fullName>
    </recommendedName>
</protein>
<dbReference type="InterPro" id="IPR018247">
    <property type="entry name" value="EF_Hand_1_Ca_BS"/>
</dbReference>
<organism evidence="3 4">
    <name type="scientific">Archangium violaceum Cb vi76</name>
    <dbReference type="NCBI Taxonomy" id="1406225"/>
    <lineage>
        <taxon>Bacteria</taxon>
        <taxon>Pseudomonadati</taxon>
        <taxon>Myxococcota</taxon>
        <taxon>Myxococcia</taxon>
        <taxon>Myxococcales</taxon>
        <taxon>Cystobacterineae</taxon>
        <taxon>Archangiaceae</taxon>
        <taxon>Archangium</taxon>
    </lineage>
</organism>
<feature type="transmembrane region" description="Helical" evidence="1">
    <location>
        <begin position="301"/>
        <end position="327"/>
    </location>
</feature>
<feature type="chain" id="PRO_5001781819" description="HupE/UreJ family protein" evidence="2">
    <location>
        <begin position="23"/>
        <end position="365"/>
    </location>
</feature>
<dbReference type="PROSITE" id="PS00018">
    <property type="entry name" value="EF_HAND_1"/>
    <property type="match status" value="1"/>
</dbReference>
<name>A0A084SV43_9BACT</name>
<feature type="transmembrane region" description="Helical" evidence="1">
    <location>
        <begin position="274"/>
        <end position="295"/>
    </location>
</feature>
<keyword evidence="1" id="KW-0472">Membrane</keyword>
<dbReference type="RefSeq" id="WP_043395351.1">
    <property type="nucleotide sequence ID" value="NZ_JPMI01000098.1"/>
</dbReference>
<evidence type="ECO:0008006" key="5">
    <source>
        <dbReference type="Google" id="ProtNLM"/>
    </source>
</evidence>
<keyword evidence="1" id="KW-1133">Transmembrane helix</keyword>
<feature type="transmembrane region" description="Helical" evidence="1">
    <location>
        <begin position="216"/>
        <end position="241"/>
    </location>
</feature>